<dbReference type="STRING" id="406100.SAMN04488052_104402"/>
<dbReference type="EMBL" id="FOEG01000004">
    <property type="protein sequence ID" value="SEO93364.1"/>
    <property type="molecule type" value="Genomic_DNA"/>
</dbReference>
<name>A0A1H8TRV8_9GAMM</name>
<dbReference type="Pfam" id="PF10672">
    <property type="entry name" value="Methyltrans_SAM"/>
    <property type="match status" value="1"/>
</dbReference>
<evidence type="ECO:0000313" key="11">
    <source>
        <dbReference type="Proteomes" id="UP000199657"/>
    </source>
</evidence>
<keyword evidence="5 10" id="KW-0808">Transferase</keyword>
<keyword evidence="11" id="KW-1185">Reference proteome</keyword>
<dbReference type="GO" id="GO:0003723">
    <property type="term" value="F:RNA binding"/>
    <property type="evidence" value="ECO:0007669"/>
    <property type="project" value="InterPro"/>
</dbReference>
<evidence type="ECO:0000256" key="1">
    <source>
        <dbReference type="ARBA" id="ARBA00004496"/>
    </source>
</evidence>
<dbReference type="GO" id="GO:0032259">
    <property type="term" value="P:methylation"/>
    <property type="evidence" value="ECO:0007669"/>
    <property type="project" value="UniProtKB-KW"/>
</dbReference>
<sequence length="403" mass="43816">MAQTRPSLYLKQGEERRLRAGHLWVFSNEVDSARSPLKAFEPGQDATLRDHSGRPLGTAYVNPHSLICARLISRDPERGLDESLLVHRLNLALALRERHFPTPHYRLVHGDGDGLSGLVIDRYGDTCVVQPNTAGMDRALDAIISALQRVLAPAHVLVRADSPLRELEGLESTVDWAGGAGPDALEIIENGLTFSVPATTGQKTGWYYDHRANRARIAPYVRGMRVLDVFSYAGAWGLQALAAGAESLVAVDSSSDALDALDANAERNGLGEHVTGVEGDAFDVLKALRQDGERFDAVIVDPPAFVKRKKDLKAGLSGYRRLNQLALQVLEKNGVLISASCSAHVDEQQLLGEVLGAARHVDRSLQLVERGGQAPDHPEHPAIPESRYLKALFTRVAPAWSTP</sequence>
<dbReference type="Gene3D" id="3.40.50.150">
    <property type="entry name" value="Vaccinia Virus protein VP39"/>
    <property type="match status" value="1"/>
</dbReference>
<gene>
    <name evidence="10" type="ORF">SAMN04488052_104402</name>
</gene>
<dbReference type="PANTHER" id="PTHR42873">
    <property type="entry name" value="RIBOSOMAL RNA LARGE SUBUNIT METHYLTRANSFERASE"/>
    <property type="match status" value="1"/>
</dbReference>
<feature type="domain" description="RlmI-like PUA" evidence="9">
    <location>
        <begin position="8"/>
        <end position="74"/>
    </location>
</feature>
<evidence type="ECO:0000256" key="2">
    <source>
        <dbReference type="ARBA" id="ARBA00022490"/>
    </source>
</evidence>
<comment type="similarity">
    <text evidence="7">Belongs to the methyltransferase superfamily. RlmI family.</text>
</comment>
<keyword evidence="4 10" id="KW-0489">Methyltransferase</keyword>
<keyword evidence="2" id="KW-0963">Cytoplasm</keyword>
<dbReference type="InterPro" id="IPR041532">
    <property type="entry name" value="RlmI-like_PUA"/>
</dbReference>
<dbReference type="InterPro" id="IPR029063">
    <property type="entry name" value="SAM-dependent_MTases_sf"/>
</dbReference>
<dbReference type="GO" id="GO:0008168">
    <property type="term" value="F:methyltransferase activity"/>
    <property type="evidence" value="ECO:0007669"/>
    <property type="project" value="UniProtKB-KW"/>
</dbReference>
<organism evidence="10 11">
    <name type="scientific">Aquisalimonas asiatica</name>
    <dbReference type="NCBI Taxonomy" id="406100"/>
    <lineage>
        <taxon>Bacteria</taxon>
        <taxon>Pseudomonadati</taxon>
        <taxon>Pseudomonadota</taxon>
        <taxon>Gammaproteobacteria</taxon>
        <taxon>Chromatiales</taxon>
        <taxon>Ectothiorhodospiraceae</taxon>
        <taxon>Aquisalimonas</taxon>
    </lineage>
</organism>
<evidence type="ECO:0000256" key="5">
    <source>
        <dbReference type="ARBA" id="ARBA00022679"/>
    </source>
</evidence>
<dbReference type="Proteomes" id="UP000199657">
    <property type="component" value="Unassembled WGS sequence"/>
</dbReference>
<dbReference type="GO" id="GO:0005737">
    <property type="term" value="C:cytoplasm"/>
    <property type="evidence" value="ECO:0007669"/>
    <property type="project" value="UniProtKB-SubCell"/>
</dbReference>
<evidence type="ECO:0000259" key="8">
    <source>
        <dbReference type="Pfam" id="PF10672"/>
    </source>
</evidence>
<evidence type="ECO:0000256" key="3">
    <source>
        <dbReference type="ARBA" id="ARBA00022552"/>
    </source>
</evidence>
<dbReference type="InterPro" id="IPR015947">
    <property type="entry name" value="PUA-like_sf"/>
</dbReference>
<dbReference type="AlphaFoldDB" id="A0A1H8TRV8"/>
<comment type="subcellular location">
    <subcellularLocation>
        <location evidence="1">Cytoplasm</location>
    </subcellularLocation>
</comment>
<evidence type="ECO:0000256" key="6">
    <source>
        <dbReference type="ARBA" id="ARBA00022691"/>
    </source>
</evidence>
<dbReference type="CDD" id="cd21153">
    <property type="entry name" value="PUA_RlmI"/>
    <property type="match status" value="1"/>
</dbReference>
<dbReference type="OrthoDB" id="9805492at2"/>
<dbReference type="RefSeq" id="WP_091643979.1">
    <property type="nucleotide sequence ID" value="NZ_FOEG01000004.1"/>
</dbReference>
<dbReference type="SUPFAM" id="SSF53335">
    <property type="entry name" value="S-adenosyl-L-methionine-dependent methyltransferases"/>
    <property type="match status" value="1"/>
</dbReference>
<evidence type="ECO:0000259" key="9">
    <source>
        <dbReference type="Pfam" id="PF17785"/>
    </source>
</evidence>
<feature type="domain" description="S-adenosylmethionine-dependent methyltransferase" evidence="8">
    <location>
        <begin position="171"/>
        <end position="393"/>
    </location>
</feature>
<dbReference type="Pfam" id="PF17785">
    <property type="entry name" value="PUA_3"/>
    <property type="match status" value="1"/>
</dbReference>
<dbReference type="Gene3D" id="3.30.750.80">
    <property type="entry name" value="RNA methyltransferase domain (HRMD) like"/>
    <property type="match status" value="1"/>
</dbReference>
<dbReference type="InterPro" id="IPR036974">
    <property type="entry name" value="PUA_sf"/>
</dbReference>
<dbReference type="CDD" id="cd02440">
    <property type="entry name" value="AdoMet_MTases"/>
    <property type="match status" value="1"/>
</dbReference>
<dbReference type="CDD" id="cd11572">
    <property type="entry name" value="RlmI_M_like"/>
    <property type="match status" value="1"/>
</dbReference>
<evidence type="ECO:0000313" key="10">
    <source>
        <dbReference type="EMBL" id="SEO93364.1"/>
    </source>
</evidence>
<protein>
    <submittedName>
        <fullName evidence="10">SAM-dependent methyltransferase</fullName>
    </submittedName>
</protein>
<dbReference type="Gene3D" id="2.30.130.10">
    <property type="entry name" value="PUA domain"/>
    <property type="match status" value="1"/>
</dbReference>
<accession>A0A1H8TRV8</accession>
<proteinExistence type="inferred from homology"/>
<evidence type="ECO:0000256" key="7">
    <source>
        <dbReference type="ARBA" id="ARBA00038091"/>
    </source>
</evidence>
<dbReference type="GO" id="GO:0006364">
    <property type="term" value="P:rRNA processing"/>
    <property type="evidence" value="ECO:0007669"/>
    <property type="project" value="UniProtKB-KW"/>
</dbReference>
<keyword evidence="6" id="KW-0949">S-adenosyl-L-methionine</keyword>
<dbReference type="InterPro" id="IPR019614">
    <property type="entry name" value="SAM-dep_methyl-trfase"/>
</dbReference>
<reference evidence="10 11" key="1">
    <citation type="submission" date="2016-10" db="EMBL/GenBank/DDBJ databases">
        <authorList>
            <person name="de Groot N.N."/>
        </authorList>
    </citation>
    <scope>NUCLEOTIDE SEQUENCE [LARGE SCALE GENOMIC DNA]</scope>
    <source>
        <strain evidence="10 11">CGMCC 1.6291</strain>
    </source>
</reference>
<evidence type="ECO:0000256" key="4">
    <source>
        <dbReference type="ARBA" id="ARBA00022603"/>
    </source>
</evidence>
<dbReference type="SUPFAM" id="SSF88697">
    <property type="entry name" value="PUA domain-like"/>
    <property type="match status" value="1"/>
</dbReference>
<dbReference type="PANTHER" id="PTHR42873:SF1">
    <property type="entry name" value="S-ADENOSYLMETHIONINE-DEPENDENT METHYLTRANSFERASE DOMAIN-CONTAINING PROTEIN"/>
    <property type="match status" value="1"/>
</dbReference>
<keyword evidence="3" id="KW-0698">rRNA processing</keyword>
<dbReference type="PROSITE" id="PS50890">
    <property type="entry name" value="PUA"/>
    <property type="match status" value="1"/>
</dbReference>